<protein>
    <submittedName>
        <fullName evidence="2">Uncharacterized protein</fullName>
    </submittedName>
</protein>
<dbReference type="RefSeq" id="WP_188748860.1">
    <property type="nucleotide sequence ID" value="NZ_BMIK01000003.1"/>
</dbReference>
<evidence type="ECO:0000313" key="3">
    <source>
        <dbReference type="Proteomes" id="UP000597338"/>
    </source>
</evidence>
<feature type="transmembrane region" description="Helical" evidence="1">
    <location>
        <begin position="55"/>
        <end position="76"/>
    </location>
</feature>
<sequence>MGYQNIQLDFKAAVDVPRWAFRFYLHHFLWIAGLSVIPSIERFIVLFFSPDWSNTTVILLEVLVESLRFLVLWFIIKLSILRDERLRKISGQEQWVRIKSFVKHRWLSLVFQLIFMIIATLVFDVFLEKVVGSQISEQVRDQYLGVLLAIKNPTVIAWFLIWLVGIPRQMMLYPPAASSNHQYVSV</sequence>
<name>A0ABQ1LCM1_9SPHI</name>
<keyword evidence="3" id="KW-1185">Reference proteome</keyword>
<reference evidence="3" key="1">
    <citation type="journal article" date="2019" name="Int. J. Syst. Evol. Microbiol.">
        <title>The Global Catalogue of Microorganisms (GCM) 10K type strain sequencing project: providing services to taxonomists for standard genome sequencing and annotation.</title>
        <authorList>
            <consortium name="The Broad Institute Genomics Platform"/>
            <consortium name="The Broad Institute Genome Sequencing Center for Infectious Disease"/>
            <person name="Wu L."/>
            <person name="Ma J."/>
        </authorList>
    </citation>
    <scope>NUCLEOTIDE SEQUENCE [LARGE SCALE GENOMIC DNA]</scope>
    <source>
        <strain evidence="3">CGMCC 1.15342</strain>
    </source>
</reference>
<keyword evidence="1" id="KW-1133">Transmembrane helix</keyword>
<dbReference type="EMBL" id="BMIK01000003">
    <property type="protein sequence ID" value="GGC23003.1"/>
    <property type="molecule type" value="Genomic_DNA"/>
</dbReference>
<feature type="transmembrane region" description="Helical" evidence="1">
    <location>
        <begin position="143"/>
        <end position="164"/>
    </location>
</feature>
<dbReference type="Proteomes" id="UP000597338">
    <property type="component" value="Unassembled WGS sequence"/>
</dbReference>
<gene>
    <name evidence="2" type="ORF">GCM10011386_13600</name>
</gene>
<evidence type="ECO:0000313" key="2">
    <source>
        <dbReference type="EMBL" id="GGC23003.1"/>
    </source>
</evidence>
<organism evidence="2 3">
    <name type="scientific">Parapedobacter defluvii</name>
    <dbReference type="NCBI Taxonomy" id="2045106"/>
    <lineage>
        <taxon>Bacteria</taxon>
        <taxon>Pseudomonadati</taxon>
        <taxon>Bacteroidota</taxon>
        <taxon>Sphingobacteriia</taxon>
        <taxon>Sphingobacteriales</taxon>
        <taxon>Sphingobacteriaceae</taxon>
        <taxon>Parapedobacter</taxon>
    </lineage>
</organism>
<accession>A0ABQ1LCM1</accession>
<proteinExistence type="predicted"/>
<feature type="transmembrane region" description="Helical" evidence="1">
    <location>
        <begin position="106"/>
        <end position="123"/>
    </location>
</feature>
<comment type="caution">
    <text evidence="2">The sequence shown here is derived from an EMBL/GenBank/DDBJ whole genome shotgun (WGS) entry which is preliminary data.</text>
</comment>
<keyword evidence="1" id="KW-0812">Transmembrane</keyword>
<feature type="transmembrane region" description="Helical" evidence="1">
    <location>
        <begin position="28"/>
        <end position="49"/>
    </location>
</feature>
<keyword evidence="1" id="KW-0472">Membrane</keyword>
<evidence type="ECO:0000256" key="1">
    <source>
        <dbReference type="SAM" id="Phobius"/>
    </source>
</evidence>